<dbReference type="InterPro" id="IPR050327">
    <property type="entry name" value="Proton-linked_MCT"/>
</dbReference>
<protein>
    <recommendedName>
        <fullName evidence="5">Monocarboxylate transporter</fullName>
    </recommendedName>
</protein>
<feature type="region of interest" description="Disordered" evidence="1">
    <location>
        <begin position="204"/>
        <end position="226"/>
    </location>
</feature>
<feature type="transmembrane region" description="Helical" evidence="2">
    <location>
        <begin position="311"/>
        <end position="331"/>
    </location>
</feature>
<dbReference type="InterPro" id="IPR011701">
    <property type="entry name" value="MFS"/>
</dbReference>
<gene>
    <name evidence="3" type="ORF">V5799_008044</name>
</gene>
<dbReference type="GO" id="GO:0008028">
    <property type="term" value="F:monocarboxylic acid transmembrane transporter activity"/>
    <property type="evidence" value="ECO:0007669"/>
    <property type="project" value="TreeGrafter"/>
</dbReference>
<evidence type="ECO:0000256" key="2">
    <source>
        <dbReference type="SAM" id="Phobius"/>
    </source>
</evidence>
<dbReference type="SUPFAM" id="SSF103473">
    <property type="entry name" value="MFS general substrate transporter"/>
    <property type="match status" value="1"/>
</dbReference>
<dbReference type="PANTHER" id="PTHR11360:SF303">
    <property type="entry name" value="MAJOR FACILITATOR SUPERFAMILY (MFS) PROFILE DOMAIN-CONTAINING PROTEIN"/>
    <property type="match status" value="1"/>
</dbReference>
<feature type="transmembrane region" description="Helical" evidence="2">
    <location>
        <begin position="76"/>
        <end position="97"/>
    </location>
</feature>
<dbReference type="EMBL" id="JARKHS020003385">
    <property type="protein sequence ID" value="KAK8785594.1"/>
    <property type="molecule type" value="Genomic_DNA"/>
</dbReference>
<comment type="caution">
    <text evidence="3">The sequence shown here is derived from an EMBL/GenBank/DDBJ whole genome shotgun (WGS) entry which is preliminary data.</text>
</comment>
<dbReference type="Pfam" id="PF07690">
    <property type="entry name" value="MFS_1"/>
    <property type="match status" value="1"/>
</dbReference>
<keyword evidence="2" id="KW-0812">Transmembrane</keyword>
<organism evidence="3 4">
    <name type="scientific">Amblyomma americanum</name>
    <name type="common">Lone star tick</name>
    <dbReference type="NCBI Taxonomy" id="6943"/>
    <lineage>
        <taxon>Eukaryota</taxon>
        <taxon>Metazoa</taxon>
        <taxon>Ecdysozoa</taxon>
        <taxon>Arthropoda</taxon>
        <taxon>Chelicerata</taxon>
        <taxon>Arachnida</taxon>
        <taxon>Acari</taxon>
        <taxon>Parasitiformes</taxon>
        <taxon>Ixodida</taxon>
        <taxon>Ixodoidea</taxon>
        <taxon>Ixodidae</taxon>
        <taxon>Amblyomminae</taxon>
        <taxon>Amblyomma</taxon>
    </lineage>
</organism>
<dbReference type="Proteomes" id="UP001321473">
    <property type="component" value="Unassembled WGS sequence"/>
</dbReference>
<reference evidence="3 4" key="1">
    <citation type="journal article" date="2023" name="Arcadia Sci">
        <title>De novo assembly of a long-read Amblyomma americanum tick genome.</title>
        <authorList>
            <person name="Chou S."/>
            <person name="Poskanzer K.E."/>
            <person name="Rollins M."/>
            <person name="Thuy-Boun P.S."/>
        </authorList>
    </citation>
    <scope>NUCLEOTIDE SEQUENCE [LARGE SCALE GENOMIC DNA]</scope>
    <source>
        <strain evidence="3">F_SG_1</strain>
        <tissue evidence="3">Salivary glands</tissue>
    </source>
</reference>
<feature type="compositionally biased region" description="Polar residues" evidence="1">
    <location>
        <begin position="204"/>
        <end position="221"/>
    </location>
</feature>
<evidence type="ECO:0000256" key="1">
    <source>
        <dbReference type="SAM" id="MobiDB-lite"/>
    </source>
</evidence>
<keyword evidence="2" id="KW-1133">Transmembrane helix</keyword>
<dbReference type="Gene3D" id="1.20.1250.20">
    <property type="entry name" value="MFS general substrate transporter like domains"/>
    <property type="match status" value="2"/>
</dbReference>
<feature type="transmembrane region" description="Helical" evidence="2">
    <location>
        <begin position="104"/>
        <end position="130"/>
    </location>
</feature>
<evidence type="ECO:0008006" key="5">
    <source>
        <dbReference type="Google" id="ProtNLM"/>
    </source>
</evidence>
<evidence type="ECO:0000313" key="3">
    <source>
        <dbReference type="EMBL" id="KAK8785594.1"/>
    </source>
</evidence>
<keyword evidence="2" id="KW-0472">Membrane</keyword>
<dbReference type="InterPro" id="IPR036259">
    <property type="entry name" value="MFS_trans_sf"/>
</dbReference>
<feature type="transmembrane region" description="Helical" evidence="2">
    <location>
        <begin position="480"/>
        <end position="501"/>
    </location>
</feature>
<feature type="transmembrane region" description="Helical" evidence="2">
    <location>
        <begin position="444"/>
        <end position="468"/>
    </location>
</feature>
<dbReference type="AlphaFoldDB" id="A0AAQ4FE85"/>
<proteinExistence type="predicted"/>
<feature type="transmembrane region" description="Helical" evidence="2">
    <location>
        <begin position="167"/>
        <end position="186"/>
    </location>
</feature>
<dbReference type="PANTHER" id="PTHR11360">
    <property type="entry name" value="MONOCARBOXYLATE TRANSPORTER"/>
    <property type="match status" value="1"/>
</dbReference>
<feature type="transmembrane region" description="Helical" evidence="2">
    <location>
        <begin position="12"/>
        <end position="38"/>
    </location>
</feature>
<keyword evidence="4" id="KW-1185">Reference proteome</keyword>
<evidence type="ECO:0000313" key="4">
    <source>
        <dbReference type="Proteomes" id="UP001321473"/>
    </source>
</evidence>
<feature type="transmembrane region" description="Helical" evidence="2">
    <location>
        <begin position="412"/>
        <end position="432"/>
    </location>
</feature>
<sequence length="509" mass="54624">MPPAFVQDRCWGVPVVAAISAFLVFLASSSSGVLYVFFMDEFGVNHEMAAWPQSTYVVVSYSIGLVQSVLQQRVPLYHITLFGVALTCAGLVACAFAPDIVWMAVLYGGVYGAGGGISMISLSLYILLYFDKYRGTGTAFKYIGWAASGVVGPTLLAFMAESYDSQGCLLLVGAAVMHAIPLAMLLGDPRPVSVPACCLKVSSNDDAQQQSPNGPHLQTNGELLPPKPLLMSGPTNQYYSTKDDSKKGTSAKDVATARWNTKEHEVIGGVTERAAIKQCEPNHCDSTAATKPRDAWHRHAKMTMVDAPSLLSHYAALFRSPLFYMFLLPFITTDLTTSMLDTTIVEYGIDKGAATLEGSKQLQTFTALGQLVGRIVVPFVSDKVEHSRCPLTAASFAVASACLFLISRFKDYASVAVLMAAVGVCEGYLMCIKGVLIGDYLGPEALAAVSGLMGVAMAPILLSSPAVIGFFRDKLGSYDQFYWMLAAVNLLAASLVCLVVVDDKRRRKA</sequence>
<name>A0AAQ4FE85_AMBAM</name>
<feature type="transmembrane region" description="Helical" evidence="2">
    <location>
        <begin position="142"/>
        <end position="160"/>
    </location>
</feature>
<accession>A0AAQ4FE85</accession>